<feature type="domain" description="Importin N-terminal" evidence="4">
    <location>
        <begin position="29"/>
        <end position="97"/>
    </location>
</feature>
<keyword evidence="2" id="KW-0813">Transport</keyword>
<comment type="caution">
    <text evidence="5">The sequence shown here is derived from an EMBL/GenBank/DDBJ whole genome shotgun (WGS) entry which is preliminary data.</text>
</comment>
<evidence type="ECO:0000256" key="1">
    <source>
        <dbReference type="ARBA" id="ARBA00004123"/>
    </source>
</evidence>
<dbReference type="Gene3D" id="1.25.10.10">
    <property type="entry name" value="Leucine-rich Repeat Variant"/>
    <property type="match status" value="1"/>
</dbReference>
<dbReference type="EMBL" id="JACGWN010000001">
    <property type="protein sequence ID" value="KAL0464931.1"/>
    <property type="molecule type" value="Genomic_DNA"/>
</dbReference>
<dbReference type="GO" id="GO:0006611">
    <property type="term" value="P:protein export from nucleus"/>
    <property type="evidence" value="ECO:0007669"/>
    <property type="project" value="TreeGrafter"/>
</dbReference>
<dbReference type="GO" id="GO:0006606">
    <property type="term" value="P:protein import into nucleus"/>
    <property type="evidence" value="ECO:0007669"/>
    <property type="project" value="TreeGrafter"/>
</dbReference>
<keyword evidence="3" id="KW-0539">Nucleus</keyword>
<dbReference type="GO" id="GO:0005635">
    <property type="term" value="C:nuclear envelope"/>
    <property type="evidence" value="ECO:0007669"/>
    <property type="project" value="TreeGrafter"/>
</dbReference>
<dbReference type="GO" id="GO:0005829">
    <property type="term" value="C:cytosol"/>
    <property type="evidence" value="ECO:0007669"/>
    <property type="project" value="TreeGrafter"/>
</dbReference>
<evidence type="ECO:0000256" key="3">
    <source>
        <dbReference type="ARBA" id="ARBA00023242"/>
    </source>
</evidence>
<reference evidence="5" key="1">
    <citation type="submission" date="2020-06" db="EMBL/GenBank/DDBJ databases">
        <authorList>
            <person name="Li T."/>
            <person name="Hu X."/>
            <person name="Zhang T."/>
            <person name="Song X."/>
            <person name="Zhang H."/>
            <person name="Dai N."/>
            <person name="Sheng W."/>
            <person name="Hou X."/>
            <person name="Wei L."/>
        </authorList>
    </citation>
    <scope>NUCLEOTIDE SEQUENCE</scope>
    <source>
        <strain evidence="5">KEN1</strain>
        <tissue evidence="5">Leaf</tissue>
    </source>
</reference>
<dbReference type="SMART" id="SM00913">
    <property type="entry name" value="IBN_N"/>
    <property type="match status" value="1"/>
</dbReference>
<dbReference type="PANTHER" id="PTHR10997:SF8">
    <property type="entry name" value="EXPORTIN-2"/>
    <property type="match status" value="1"/>
</dbReference>
<dbReference type="PROSITE" id="PS50166">
    <property type="entry name" value="IMPORTIN_B_NT"/>
    <property type="match status" value="1"/>
</dbReference>
<dbReference type="SUPFAM" id="SSF48371">
    <property type="entry name" value="ARM repeat"/>
    <property type="match status" value="1"/>
</dbReference>
<evidence type="ECO:0000313" key="5">
    <source>
        <dbReference type="EMBL" id="KAL0464931.1"/>
    </source>
</evidence>
<evidence type="ECO:0000259" key="4">
    <source>
        <dbReference type="PROSITE" id="PS50166"/>
    </source>
</evidence>
<comment type="subcellular location">
    <subcellularLocation>
        <location evidence="1">Nucleus</location>
    </subcellularLocation>
</comment>
<dbReference type="PANTHER" id="PTHR10997">
    <property type="entry name" value="IMPORTIN-7, 8, 11"/>
    <property type="match status" value="1"/>
</dbReference>
<gene>
    <name evidence="5" type="ORF">Slati_0380700</name>
</gene>
<proteinExistence type="predicted"/>
<dbReference type="GO" id="GO:0005049">
    <property type="term" value="F:nuclear export signal receptor activity"/>
    <property type="evidence" value="ECO:0007669"/>
    <property type="project" value="TreeGrafter"/>
</dbReference>
<dbReference type="InterPro" id="IPR011989">
    <property type="entry name" value="ARM-like"/>
</dbReference>
<dbReference type="InterPro" id="IPR001494">
    <property type="entry name" value="Importin-beta_N"/>
</dbReference>
<evidence type="ECO:0000256" key="2">
    <source>
        <dbReference type="ARBA" id="ARBA00022448"/>
    </source>
</evidence>
<organism evidence="5">
    <name type="scientific">Sesamum latifolium</name>
    <dbReference type="NCBI Taxonomy" id="2727402"/>
    <lineage>
        <taxon>Eukaryota</taxon>
        <taxon>Viridiplantae</taxon>
        <taxon>Streptophyta</taxon>
        <taxon>Embryophyta</taxon>
        <taxon>Tracheophyta</taxon>
        <taxon>Spermatophyta</taxon>
        <taxon>Magnoliopsida</taxon>
        <taxon>eudicotyledons</taxon>
        <taxon>Gunneridae</taxon>
        <taxon>Pentapetalae</taxon>
        <taxon>asterids</taxon>
        <taxon>lamiids</taxon>
        <taxon>Lamiales</taxon>
        <taxon>Pedaliaceae</taxon>
        <taxon>Sesamum</taxon>
    </lineage>
</organism>
<reference evidence="5" key="2">
    <citation type="journal article" date="2024" name="Plant">
        <title>Genomic evolution and insights into agronomic trait innovations of Sesamum species.</title>
        <authorList>
            <person name="Miao H."/>
            <person name="Wang L."/>
            <person name="Qu L."/>
            <person name="Liu H."/>
            <person name="Sun Y."/>
            <person name="Le M."/>
            <person name="Wang Q."/>
            <person name="Wei S."/>
            <person name="Zheng Y."/>
            <person name="Lin W."/>
            <person name="Duan Y."/>
            <person name="Cao H."/>
            <person name="Xiong S."/>
            <person name="Wang X."/>
            <person name="Wei L."/>
            <person name="Li C."/>
            <person name="Ma Q."/>
            <person name="Ju M."/>
            <person name="Zhao R."/>
            <person name="Li G."/>
            <person name="Mu C."/>
            <person name="Tian Q."/>
            <person name="Mei H."/>
            <person name="Zhang T."/>
            <person name="Gao T."/>
            <person name="Zhang H."/>
        </authorList>
    </citation>
    <scope>NUCLEOTIDE SEQUENCE</scope>
    <source>
        <strain evidence="5">KEN1</strain>
    </source>
</reference>
<dbReference type="AlphaFoldDB" id="A0AAW2YGS6"/>
<dbReference type="Pfam" id="PF03810">
    <property type="entry name" value="IBN_N"/>
    <property type="match status" value="1"/>
</dbReference>
<dbReference type="InterPro" id="IPR016024">
    <property type="entry name" value="ARM-type_fold"/>
</dbReference>
<dbReference type="GO" id="GO:0031267">
    <property type="term" value="F:small GTPase binding"/>
    <property type="evidence" value="ECO:0007669"/>
    <property type="project" value="InterPro"/>
</dbReference>
<protein>
    <submittedName>
        <fullName evidence="5">Exportin-2</fullName>
    </submittedName>
</protein>
<accession>A0AAW2YGS6</accession>
<sequence>MEWNPETLQFLSQCFLNTLSPIPDPRRRAEEALAEAATRPNYGLAVLRLVAEPSVDDQIRQSAAVNFKNHLKAHWAVQPTTLPKLACLTRKRNRLRL</sequence>
<name>A0AAW2YGS6_9LAMI</name>